<dbReference type="InterPro" id="IPR011639">
    <property type="entry name" value="MethylTrfase_TaqI-like_dom"/>
</dbReference>
<evidence type="ECO:0000256" key="3">
    <source>
        <dbReference type="ARBA" id="ARBA00022679"/>
    </source>
</evidence>
<keyword evidence="3" id="KW-0808">Transferase</keyword>
<dbReference type="REBASE" id="362438">
    <property type="entry name" value="DvaCyL41ORF219P"/>
</dbReference>
<keyword evidence="4" id="KW-0949">S-adenosyl-L-methionine</keyword>
<evidence type="ECO:0000313" key="11">
    <source>
        <dbReference type="Proteomes" id="UP000321934"/>
    </source>
</evidence>
<evidence type="ECO:0000313" key="10">
    <source>
        <dbReference type="EMBL" id="QED23027.1"/>
    </source>
</evidence>
<dbReference type="Proteomes" id="UP000321934">
    <property type="component" value="Chromosome"/>
</dbReference>
<dbReference type="OrthoDB" id="7161184at2"/>
<dbReference type="AlphaFoldDB" id="A0A5B8XGH2"/>
<keyword evidence="2" id="KW-0489">Methyltransferase</keyword>
<sequence length="1021" mass="118340">MKDVKLINQNFLEKKLKESKEQAQDNSTIFLKWHNDNRKEEAIQSDFLNDIFGKILGYEIETDKEYNLDKEYKTQKDGTKVDGVLGFFTKESKNVKAVVELKGKNTNNLDEIEKQAFEYRDKIDGIEFVITSNTEEIRLYSAKSGGRLKYQSWTMLELSQSIEKQKEFHFLLSKQNLIGIDKNAISNTKKLIEEDIKREDEIKAKFYKEYKDLREEFVKDILKQNQVSNDDAISKTQKLLDRLLFVRFCEDNNFITKPFEKVDFAKQLGFPLWDSMKQLFIAIDKGNPPHIHKFNGGLFATDELFDSLKISTNLLEKLIGFLRLYHFKNDISVHILGHIFEQSITDLEALKAGLTEENFDKKQGKRKKDGIFYTPEYITKYIVEEAVGGWLNDRKNELEIDKIEPQEVPQIKSKKWINPNAELINKYKQYAEKLKQIKVLDPACGSGAFLVEVFHYLENEWLTLSETLKKLGDIDESGLFNYKTIYKSILQNNIYGVDLNHESVQITKLSLWLKTANLNDELTTLDNNIKCGNSLIDDPEIAGEKAFKWEEEFPFKFDVVVGNPPYVFAREKISQEVKDFYVGRYKSAQYQVNTYLLFIEQALNLIKISGSFGLIVPNAWLMVQSAKNLRELLLKECSIKNIVNLTGESFENVSVETIIIHAVKICSKNNAVNILEKQNDKFIQSYIVNQSSFEENEDKSFKIFINDNNNILLEKIQQSTLALSEVVNVKAGLKAYESGKGMPKQTAEDVTNRIYDYTYKFDEGTYKYLEGKDVLRYGLDWSGTWLKYGNNLAAPRTFEVFNGKKIIIREITGQYPKSIIATYSEDVYLFNMSNIAVLPKEGSDYDLRYILAILNSSVISYYFRLNTPKSIRQMFPKIILQDLAKFPIKKASAQEQQPFIEKAQTMLTLTKQLNEKTKAFVDYFVGKFKAKLPTDKKLKLTRNLENWHTLDFADFMKELNKQKIVLFSTEEFDFKPLFEREKQACNELQSQISKTDAEIDKMVYALYGLSEEEISVVEGLV</sequence>
<dbReference type="Pfam" id="PF12950">
    <property type="entry name" value="TaqI_C"/>
    <property type="match status" value="1"/>
</dbReference>
<dbReference type="InterPro" id="IPR050953">
    <property type="entry name" value="N4_N6_ade-DNA_methylase"/>
</dbReference>
<dbReference type="GO" id="GO:0009307">
    <property type="term" value="P:DNA restriction-modification system"/>
    <property type="evidence" value="ECO:0007669"/>
    <property type="project" value="UniProtKB-KW"/>
</dbReference>
<evidence type="ECO:0000256" key="1">
    <source>
        <dbReference type="ARBA" id="ARBA00011900"/>
    </source>
</evidence>
<evidence type="ECO:0000256" key="6">
    <source>
        <dbReference type="ARBA" id="ARBA00023125"/>
    </source>
</evidence>
<dbReference type="InterPro" id="IPR025931">
    <property type="entry name" value="TaqI_C"/>
</dbReference>
<feature type="domain" description="TaqI-like C-terminal specificity" evidence="9">
    <location>
        <begin position="767"/>
        <end position="888"/>
    </location>
</feature>
<organism evidence="10 11">
    <name type="scientific">Candidatus Deianiraea vastatrix</name>
    <dbReference type="NCBI Taxonomy" id="2163644"/>
    <lineage>
        <taxon>Bacteria</taxon>
        <taxon>Pseudomonadati</taxon>
        <taxon>Pseudomonadota</taxon>
        <taxon>Alphaproteobacteria</taxon>
        <taxon>Rickettsiales</taxon>
        <taxon>Candidatus Deianiraeaceae</taxon>
        <taxon>Candidatus Deianiraea</taxon>
    </lineage>
</organism>
<proteinExistence type="predicted"/>
<dbReference type="PROSITE" id="PS00092">
    <property type="entry name" value="N6_MTASE"/>
    <property type="match status" value="1"/>
</dbReference>
<keyword evidence="5" id="KW-0680">Restriction system</keyword>
<protein>
    <recommendedName>
        <fullName evidence="1">site-specific DNA-methyltransferase (adenine-specific)</fullName>
        <ecNumber evidence="1">2.1.1.72</ecNumber>
    </recommendedName>
</protein>
<keyword evidence="6" id="KW-0238">DNA-binding</keyword>
<dbReference type="EC" id="2.1.1.72" evidence="1"/>
<dbReference type="RefSeq" id="WP_146820327.1">
    <property type="nucleotide sequence ID" value="NZ_CP029077.1"/>
</dbReference>
<dbReference type="SUPFAM" id="SSF116734">
    <property type="entry name" value="DNA methylase specificity domain"/>
    <property type="match status" value="1"/>
</dbReference>
<dbReference type="GO" id="GO:0032259">
    <property type="term" value="P:methylation"/>
    <property type="evidence" value="ECO:0007669"/>
    <property type="project" value="UniProtKB-KW"/>
</dbReference>
<comment type="catalytic activity">
    <reaction evidence="7">
        <text>a 2'-deoxyadenosine in DNA + S-adenosyl-L-methionine = an N(6)-methyl-2'-deoxyadenosine in DNA + S-adenosyl-L-homocysteine + H(+)</text>
        <dbReference type="Rhea" id="RHEA:15197"/>
        <dbReference type="Rhea" id="RHEA-COMP:12418"/>
        <dbReference type="Rhea" id="RHEA-COMP:12419"/>
        <dbReference type="ChEBI" id="CHEBI:15378"/>
        <dbReference type="ChEBI" id="CHEBI:57856"/>
        <dbReference type="ChEBI" id="CHEBI:59789"/>
        <dbReference type="ChEBI" id="CHEBI:90615"/>
        <dbReference type="ChEBI" id="CHEBI:90616"/>
        <dbReference type="EC" id="2.1.1.72"/>
    </reaction>
</comment>
<dbReference type="GO" id="GO:0003677">
    <property type="term" value="F:DNA binding"/>
    <property type="evidence" value="ECO:0007669"/>
    <property type="project" value="UniProtKB-KW"/>
</dbReference>
<evidence type="ECO:0000256" key="4">
    <source>
        <dbReference type="ARBA" id="ARBA00022691"/>
    </source>
</evidence>
<keyword evidence="11" id="KW-1185">Reference proteome</keyword>
<evidence type="ECO:0000256" key="7">
    <source>
        <dbReference type="ARBA" id="ARBA00047942"/>
    </source>
</evidence>
<name>A0A5B8XGH2_9RICK</name>
<reference evidence="10 11" key="1">
    <citation type="journal article" date="2019" name="ISME J.">
        <title>Deianiraea, an extracellular bacterium associated with the ciliate Paramecium, suggests an alternative scenario for the evolution of Rickettsiales.</title>
        <authorList>
            <person name="Castelli M."/>
            <person name="Sabaneyeva E."/>
            <person name="Lanzoni O."/>
            <person name="Lebedeva N."/>
            <person name="Floriano A.M."/>
            <person name="Gaiarsa S."/>
            <person name="Benken K."/>
            <person name="Modeo L."/>
            <person name="Bandi C."/>
            <person name="Potekhin A."/>
            <person name="Sassera D."/>
            <person name="Petroni G."/>
        </authorList>
    </citation>
    <scope>NUCLEOTIDE SEQUENCE [LARGE SCALE GENOMIC DNA]</scope>
    <source>
        <strain evidence="10">CyL4-1</strain>
    </source>
</reference>
<evidence type="ECO:0000256" key="2">
    <source>
        <dbReference type="ARBA" id="ARBA00022603"/>
    </source>
</evidence>
<feature type="domain" description="Type II methyltransferase M.TaqI-like" evidence="8">
    <location>
        <begin position="492"/>
        <end position="647"/>
    </location>
</feature>
<dbReference type="Pfam" id="PF07669">
    <property type="entry name" value="Eco57I"/>
    <property type="match status" value="1"/>
</dbReference>
<dbReference type="InterPro" id="IPR029063">
    <property type="entry name" value="SAM-dependent_MTases_sf"/>
</dbReference>
<dbReference type="PRINTS" id="PR00507">
    <property type="entry name" value="N12N6MTFRASE"/>
</dbReference>
<dbReference type="GO" id="GO:0009007">
    <property type="term" value="F:site-specific DNA-methyltransferase (adenine-specific) activity"/>
    <property type="evidence" value="ECO:0007669"/>
    <property type="project" value="UniProtKB-EC"/>
</dbReference>
<evidence type="ECO:0000256" key="5">
    <source>
        <dbReference type="ARBA" id="ARBA00022747"/>
    </source>
</evidence>
<dbReference type="EMBL" id="CP029077">
    <property type="protein sequence ID" value="QED23027.1"/>
    <property type="molecule type" value="Genomic_DNA"/>
</dbReference>
<dbReference type="InterPro" id="IPR002052">
    <property type="entry name" value="DNA_methylase_N6_adenine_CS"/>
</dbReference>
<gene>
    <name evidence="10" type="ORF">Deia_00219</name>
</gene>
<evidence type="ECO:0000259" key="9">
    <source>
        <dbReference type="Pfam" id="PF12950"/>
    </source>
</evidence>
<dbReference type="SUPFAM" id="SSF53335">
    <property type="entry name" value="S-adenosyl-L-methionine-dependent methyltransferases"/>
    <property type="match status" value="1"/>
</dbReference>
<dbReference type="Gene3D" id="3.40.50.150">
    <property type="entry name" value="Vaccinia Virus protein VP39"/>
    <property type="match status" value="1"/>
</dbReference>
<dbReference type="PANTHER" id="PTHR33841">
    <property type="entry name" value="DNA METHYLTRANSFERASE YEEA-RELATED"/>
    <property type="match status" value="1"/>
</dbReference>
<evidence type="ECO:0000259" key="8">
    <source>
        <dbReference type="Pfam" id="PF07669"/>
    </source>
</evidence>
<dbReference type="PANTHER" id="PTHR33841:SF1">
    <property type="entry name" value="DNA METHYLTRANSFERASE A"/>
    <property type="match status" value="1"/>
</dbReference>
<accession>A0A5B8XGH2</accession>